<dbReference type="Proteomes" id="UP000288859">
    <property type="component" value="Unassembled WGS sequence"/>
</dbReference>
<keyword evidence="3 6" id="KW-0812">Transmembrane</keyword>
<dbReference type="OrthoDB" id="2962993at2759"/>
<keyword evidence="4 6" id="KW-1133">Transmembrane helix</keyword>
<name>A0A438MQM5_EXOME</name>
<feature type="transmembrane region" description="Helical" evidence="6">
    <location>
        <begin position="332"/>
        <end position="351"/>
    </location>
</feature>
<accession>A0A438MQM5</accession>
<dbReference type="EMBL" id="NAJM01000073">
    <property type="protein sequence ID" value="RVX65936.1"/>
    <property type="molecule type" value="Genomic_DNA"/>
</dbReference>
<dbReference type="Gene3D" id="1.20.1250.20">
    <property type="entry name" value="MFS general substrate transporter like domains"/>
    <property type="match status" value="1"/>
</dbReference>
<comment type="subcellular location">
    <subcellularLocation>
        <location evidence="1">Membrane</location>
        <topology evidence="1">Multi-pass membrane protein</topology>
    </subcellularLocation>
</comment>
<dbReference type="AlphaFoldDB" id="A0A438MQM5"/>
<feature type="transmembrane region" description="Helical" evidence="6">
    <location>
        <begin position="434"/>
        <end position="452"/>
    </location>
</feature>
<feature type="transmembrane region" description="Helical" evidence="6">
    <location>
        <begin position="162"/>
        <end position="182"/>
    </location>
</feature>
<dbReference type="InterPro" id="IPR011701">
    <property type="entry name" value="MFS"/>
</dbReference>
<reference evidence="8 9" key="1">
    <citation type="submission" date="2017-03" db="EMBL/GenBank/DDBJ databases">
        <title>Genomes of endolithic fungi from Antarctica.</title>
        <authorList>
            <person name="Coleine C."/>
            <person name="Masonjones S."/>
            <person name="Stajich J.E."/>
        </authorList>
    </citation>
    <scope>NUCLEOTIDE SEQUENCE [LARGE SCALE GENOMIC DNA]</scope>
    <source>
        <strain evidence="8 9">CCFEE 6314</strain>
    </source>
</reference>
<dbReference type="PANTHER" id="PTHR43791">
    <property type="entry name" value="PERMEASE-RELATED"/>
    <property type="match status" value="1"/>
</dbReference>
<feature type="transmembrane region" description="Helical" evidence="6">
    <location>
        <begin position="129"/>
        <end position="150"/>
    </location>
</feature>
<feature type="transmembrane region" description="Helical" evidence="6">
    <location>
        <begin position="464"/>
        <end position="484"/>
    </location>
</feature>
<gene>
    <name evidence="8" type="ORF">B0A52_09821</name>
</gene>
<evidence type="ECO:0000256" key="5">
    <source>
        <dbReference type="ARBA" id="ARBA00023136"/>
    </source>
</evidence>
<dbReference type="GO" id="GO:0016020">
    <property type="term" value="C:membrane"/>
    <property type="evidence" value="ECO:0007669"/>
    <property type="project" value="UniProtKB-SubCell"/>
</dbReference>
<dbReference type="PANTHER" id="PTHR43791:SF24">
    <property type="entry name" value="NICOTINIC ACID PLASMA MEMBRANE TRANSPORTER"/>
    <property type="match status" value="1"/>
</dbReference>
<dbReference type="Pfam" id="PF07690">
    <property type="entry name" value="MFS_1"/>
    <property type="match status" value="1"/>
</dbReference>
<feature type="transmembrane region" description="Helical" evidence="6">
    <location>
        <begin position="103"/>
        <end position="123"/>
    </location>
</feature>
<evidence type="ECO:0000256" key="2">
    <source>
        <dbReference type="ARBA" id="ARBA00022448"/>
    </source>
</evidence>
<dbReference type="InterPro" id="IPR036259">
    <property type="entry name" value="MFS_trans_sf"/>
</dbReference>
<feature type="transmembrane region" description="Helical" evidence="6">
    <location>
        <begin position="194"/>
        <end position="213"/>
    </location>
</feature>
<dbReference type="PROSITE" id="PS50850">
    <property type="entry name" value="MFS"/>
    <property type="match status" value="1"/>
</dbReference>
<evidence type="ECO:0000313" key="9">
    <source>
        <dbReference type="Proteomes" id="UP000288859"/>
    </source>
</evidence>
<dbReference type="VEuPathDB" id="FungiDB:PV10_00004"/>
<feature type="transmembrane region" description="Helical" evidence="6">
    <location>
        <begin position="496"/>
        <end position="517"/>
    </location>
</feature>
<sequence length="549" mass="59962">MAAATSNTTFPKSDITDEAFVHVSAERVSSEKQNDEELDAKNELINDELTDLVAEKSALRKFDWILLPQIMMIAIMAALDRINIGNARVMGFEEAIGLTGSQFNDIAMVFSPTYILFEIPWVVAVPYFGIHRVLAVAGLGWGVVTLGTGFIHNYGQAIATRVLLGIFEAALVPCLVFIISLIWPRESQAKRVGFIYIASSISGGFGGLIAYAIQISGTRHGLAPWRWLFIVEGVVSTGLAIICWIALPKSAEDAWFLTEREKSAMMAKKQREIVYKGEALFTWANFKAACLEPLVWLAGVTLFSNSCAVTGYAVFLPTILAGMGYTSVQANYLTIPIYAFTGIMVSPLPTPPTGSSVAVSSSPCFRSSPSLVIPLLSALPTERPVILACIYAQPVRTKQHVSTASPKIGCRLMAIELLALLLRFSPCNFLHDGALTEFLGLISFTCIFLTWLSNNIAPDSKRSVALPTLVSIANLSGICSPYIYQRDDAPRFVRGNSISLSFAVVVVILVVSMYFLLLKRNKEKKRLLSEGVTDNGLTGDRALNFEYKL</sequence>
<feature type="transmembrane region" description="Helical" evidence="6">
    <location>
        <begin position="225"/>
        <end position="247"/>
    </location>
</feature>
<feature type="domain" description="Major facilitator superfamily (MFS) profile" evidence="7">
    <location>
        <begin position="66"/>
        <end position="524"/>
    </location>
</feature>
<protein>
    <recommendedName>
        <fullName evidence="7">Major facilitator superfamily (MFS) profile domain-containing protein</fullName>
    </recommendedName>
</protein>
<evidence type="ECO:0000313" key="8">
    <source>
        <dbReference type="EMBL" id="RVX65936.1"/>
    </source>
</evidence>
<feature type="transmembrane region" description="Helical" evidence="6">
    <location>
        <begin position="294"/>
        <end position="320"/>
    </location>
</feature>
<evidence type="ECO:0000259" key="7">
    <source>
        <dbReference type="PROSITE" id="PS50850"/>
    </source>
</evidence>
<evidence type="ECO:0000256" key="1">
    <source>
        <dbReference type="ARBA" id="ARBA00004141"/>
    </source>
</evidence>
<evidence type="ECO:0000256" key="4">
    <source>
        <dbReference type="ARBA" id="ARBA00022989"/>
    </source>
</evidence>
<proteinExistence type="predicted"/>
<evidence type="ECO:0000256" key="6">
    <source>
        <dbReference type="SAM" id="Phobius"/>
    </source>
</evidence>
<dbReference type="SUPFAM" id="SSF103473">
    <property type="entry name" value="MFS general substrate transporter"/>
    <property type="match status" value="1"/>
</dbReference>
<comment type="caution">
    <text evidence="8">The sequence shown here is derived from an EMBL/GenBank/DDBJ whole genome shotgun (WGS) entry which is preliminary data.</text>
</comment>
<keyword evidence="5 6" id="KW-0472">Membrane</keyword>
<evidence type="ECO:0000256" key="3">
    <source>
        <dbReference type="ARBA" id="ARBA00022692"/>
    </source>
</evidence>
<dbReference type="InterPro" id="IPR020846">
    <property type="entry name" value="MFS_dom"/>
</dbReference>
<organism evidence="8 9">
    <name type="scientific">Exophiala mesophila</name>
    <name type="common">Black yeast-like fungus</name>
    <dbReference type="NCBI Taxonomy" id="212818"/>
    <lineage>
        <taxon>Eukaryota</taxon>
        <taxon>Fungi</taxon>
        <taxon>Dikarya</taxon>
        <taxon>Ascomycota</taxon>
        <taxon>Pezizomycotina</taxon>
        <taxon>Eurotiomycetes</taxon>
        <taxon>Chaetothyriomycetidae</taxon>
        <taxon>Chaetothyriales</taxon>
        <taxon>Herpotrichiellaceae</taxon>
        <taxon>Exophiala</taxon>
    </lineage>
</organism>
<keyword evidence="2" id="KW-0813">Transport</keyword>
<dbReference type="GO" id="GO:0022857">
    <property type="term" value="F:transmembrane transporter activity"/>
    <property type="evidence" value="ECO:0007669"/>
    <property type="project" value="InterPro"/>
</dbReference>